<protein>
    <submittedName>
        <fullName evidence="2 4">Uncharacterized protein</fullName>
    </submittedName>
</protein>
<accession>A0A183K7V1</accession>
<dbReference type="EMBL" id="UZAK01034180">
    <property type="protein sequence ID" value="VDP42929.1"/>
    <property type="molecule type" value="Genomic_DNA"/>
</dbReference>
<keyword evidence="3" id="KW-1185">Reference proteome</keyword>
<evidence type="ECO:0000313" key="2">
    <source>
        <dbReference type="EMBL" id="VDP42929.1"/>
    </source>
</evidence>
<name>A0A183K7V1_9TREM</name>
<organism evidence="4">
    <name type="scientific">Schistosoma curassoni</name>
    <dbReference type="NCBI Taxonomy" id="6186"/>
    <lineage>
        <taxon>Eukaryota</taxon>
        <taxon>Metazoa</taxon>
        <taxon>Spiralia</taxon>
        <taxon>Lophotrochozoa</taxon>
        <taxon>Platyhelminthes</taxon>
        <taxon>Trematoda</taxon>
        <taxon>Digenea</taxon>
        <taxon>Strigeidida</taxon>
        <taxon>Schistosomatoidea</taxon>
        <taxon>Schistosomatidae</taxon>
        <taxon>Schistosoma</taxon>
    </lineage>
</organism>
<sequence>MLVGGLCSIRSNRRKPVPLNPPDNEAPHTDLPIDVTPPTIEEMRMSIRQVRSRKAVGPDNIPVEAMKSDRGVTANMLHALFRKKRDLSKCANYRSIALLSVPRNVSNSVAEPDERSGRRPTPRSTGRIP</sequence>
<feature type="region of interest" description="Disordered" evidence="1">
    <location>
        <begin position="11"/>
        <end position="36"/>
    </location>
</feature>
<reference evidence="4" key="1">
    <citation type="submission" date="2016-06" db="UniProtKB">
        <authorList>
            <consortium name="WormBaseParasite"/>
        </authorList>
    </citation>
    <scope>IDENTIFICATION</scope>
</reference>
<feature type="region of interest" description="Disordered" evidence="1">
    <location>
        <begin position="103"/>
        <end position="129"/>
    </location>
</feature>
<proteinExistence type="predicted"/>
<dbReference type="WBParaSite" id="SCUD_0001108001-mRNA-1">
    <property type="protein sequence ID" value="SCUD_0001108001-mRNA-1"/>
    <property type="gene ID" value="SCUD_0001108001"/>
</dbReference>
<evidence type="ECO:0000313" key="3">
    <source>
        <dbReference type="Proteomes" id="UP000279833"/>
    </source>
</evidence>
<reference evidence="2 3" key="2">
    <citation type="submission" date="2018-11" db="EMBL/GenBank/DDBJ databases">
        <authorList>
            <consortium name="Pathogen Informatics"/>
        </authorList>
    </citation>
    <scope>NUCLEOTIDE SEQUENCE [LARGE SCALE GENOMIC DNA]</scope>
    <source>
        <strain evidence="2">Dakar</strain>
        <strain evidence="3">Dakar, Senegal</strain>
    </source>
</reference>
<dbReference type="Proteomes" id="UP000279833">
    <property type="component" value="Unassembled WGS sequence"/>
</dbReference>
<gene>
    <name evidence="2" type="ORF">SCUD_LOCUS11080</name>
</gene>
<dbReference type="AlphaFoldDB" id="A0A183K7V1"/>
<evidence type="ECO:0000313" key="4">
    <source>
        <dbReference type="WBParaSite" id="SCUD_0001108001-mRNA-1"/>
    </source>
</evidence>
<evidence type="ECO:0000256" key="1">
    <source>
        <dbReference type="SAM" id="MobiDB-lite"/>
    </source>
</evidence>